<gene>
    <name evidence="9" type="ORF">Atai01_33330</name>
</gene>
<dbReference type="EMBL" id="BSTI01000006">
    <property type="protein sequence ID" value="GLY66714.1"/>
    <property type="molecule type" value="Genomic_DNA"/>
</dbReference>
<protein>
    <submittedName>
        <fullName evidence="9">FUSC family protein</fullName>
    </submittedName>
</protein>
<organism evidence="9 10">
    <name type="scientific">Amycolatopsis taiwanensis</name>
    <dbReference type="NCBI Taxonomy" id="342230"/>
    <lineage>
        <taxon>Bacteria</taxon>
        <taxon>Bacillati</taxon>
        <taxon>Actinomycetota</taxon>
        <taxon>Actinomycetes</taxon>
        <taxon>Pseudonocardiales</taxon>
        <taxon>Pseudonocardiaceae</taxon>
        <taxon>Amycolatopsis</taxon>
    </lineage>
</organism>
<keyword evidence="3 7" id="KW-0812">Transmembrane</keyword>
<feature type="transmembrane region" description="Helical" evidence="7">
    <location>
        <begin position="27"/>
        <end position="45"/>
    </location>
</feature>
<dbReference type="PANTHER" id="PTHR30509">
    <property type="entry name" value="P-HYDROXYBENZOIC ACID EFFLUX PUMP SUBUNIT-RELATED"/>
    <property type="match status" value="1"/>
</dbReference>
<dbReference type="InterPro" id="IPR049453">
    <property type="entry name" value="Memb_transporter_dom"/>
</dbReference>
<keyword evidence="4 7" id="KW-1133">Transmembrane helix</keyword>
<evidence type="ECO:0000259" key="8">
    <source>
        <dbReference type="Pfam" id="PF13515"/>
    </source>
</evidence>
<feature type="transmembrane region" description="Helical" evidence="7">
    <location>
        <begin position="490"/>
        <end position="513"/>
    </location>
</feature>
<evidence type="ECO:0000313" key="9">
    <source>
        <dbReference type="EMBL" id="GLY66714.1"/>
    </source>
</evidence>
<comment type="subcellular location">
    <subcellularLocation>
        <location evidence="1">Cell membrane</location>
        <topology evidence="1">Multi-pass membrane protein</topology>
    </subcellularLocation>
</comment>
<accession>A0A9W6VH65</accession>
<feature type="transmembrane region" description="Helical" evidence="7">
    <location>
        <begin position="392"/>
        <end position="414"/>
    </location>
</feature>
<feature type="domain" description="Integral membrane bound transporter" evidence="8">
    <location>
        <begin position="380"/>
        <end position="505"/>
    </location>
</feature>
<dbReference type="AlphaFoldDB" id="A0A9W6VH65"/>
<sequence>MPVNLETLRVARERLVAADPGLVRLRLAVWAVLSIALSAVVLNLLHRPLQVIPVAGVAAMQSAFTVNDRTRGAQAVTLVLATSAGAVSLTAAAFGSLVPPLNYFLFIVLIFLAVYAQRFAPRGSALGALPFFMFFLAMFLQVRPAQLPLVLEALAIGVASHALVRFVFLPRRPSAELLRVRRAFRARLGAVARAAAAYLAGGGTDRRRAALRRADSRLHEAVLMIEDAISDVLDPPAAELLRRRAIEVELAAQWLSIATRRTNFEELPERVREELVESLLRFDAMIESDPRALPVISETEEFSRMLVAGSRLGEPAPGDDLRRAIAELALADVNAQRIAENDYSAEAELPGPPAPEPEPAFTFDNRTRSAVQAMIAAGLAVLGGELVSHQRWYWAVLTVFVVFLNTSTAGATVVKGFRRVAGTMVGIFGGMLLALLAAGHTTAIVVLLMLCVFGMVYTIRVSQVVGSFFITCLLGLLYSLLGTFSLEVLWVRVAETAIGAAAGLLAAVAVLPVRMRTVLRTNLEEVLEALRDLVTGAEDLMSGRENINVIELSRELDRAVETVRTTLEPLTHPMNVVSRRYYTSYVLSALNGIAFRARNLAARAEPGLLAADDRLTEFVDRITGNIDVIAEAIETGTARNRLDHDPGAPAIRKSDDSEIRAVLTSLDRLDEWIVALGRALGIETANGDGGRRQPEPPPAVAMISIARPGR</sequence>
<feature type="transmembrane region" description="Helical" evidence="7">
    <location>
        <begin position="464"/>
        <end position="484"/>
    </location>
</feature>
<dbReference type="Pfam" id="PF13515">
    <property type="entry name" value="FUSC_2"/>
    <property type="match status" value="1"/>
</dbReference>
<proteinExistence type="inferred from homology"/>
<comment type="caution">
    <text evidence="9">The sequence shown here is derived from an EMBL/GenBank/DDBJ whole genome shotgun (WGS) entry which is preliminary data.</text>
</comment>
<evidence type="ECO:0000256" key="5">
    <source>
        <dbReference type="ARBA" id="ARBA00023136"/>
    </source>
</evidence>
<evidence type="ECO:0000256" key="1">
    <source>
        <dbReference type="ARBA" id="ARBA00004651"/>
    </source>
</evidence>
<reference evidence="9" key="1">
    <citation type="submission" date="2023-03" db="EMBL/GenBank/DDBJ databases">
        <title>Amycolatopsis taiwanensis NBRC 103393.</title>
        <authorList>
            <person name="Ichikawa N."/>
            <person name="Sato H."/>
            <person name="Tonouchi N."/>
        </authorList>
    </citation>
    <scope>NUCLEOTIDE SEQUENCE</scope>
    <source>
        <strain evidence="9">NBRC 103393</strain>
    </source>
</reference>
<name>A0A9W6VH65_9PSEU</name>
<feature type="transmembrane region" description="Helical" evidence="7">
    <location>
        <begin position="148"/>
        <end position="169"/>
    </location>
</feature>
<keyword evidence="2" id="KW-1003">Cell membrane</keyword>
<keyword evidence="10" id="KW-1185">Reference proteome</keyword>
<evidence type="ECO:0000256" key="3">
    <source>
        <dbReference type="ARBA" id="ARBA00022692"/>
    </source>
</evidence>
<keyword evidence="5 7" id="KW-0472">Membrane</keyword>
<evidence type="ECO:0000256" key="4">
    <source>
        <dbReference type="ARBA" id="ARBA00022989"/>
    </source>
</evidence>
<dbReference type="Proteomes" id="UP001165136">
    <property type="component" value="Unassembled WGS sequence"/>
</dbReference>
<evidence type="ECO:0000256" key="7">
    <source>
        <dbReference type="SAM" id="Phobius"/>
    </source>
</evidence>
<feature type="transmembrane region" description="Helical" evidence="7">
    <location>
        <begin position="426"/>
        <end position="457"/>
    </location>
</feature>
<feature type="transmembrane region" description="Helical" evidence="7">
    <location>
        <begin position="123"/>
        <end position="142"/>
    </location>
</feature>
<feature type="transmembrane region" description="Helical" evidence="7">
    <location>
        <begin position="100"/>
        <end position="116"/>
    </location>
</feature>
<dbReference type="RefSeq" id="WP_285487426.1">
    <property type="nucleotide sequence ID" value="NZ_BSTI01000006.1"/>
</dbReference>
<comment type="similarity">
    <text evidence="6">Belongs to the YccS/YhfK family.</text>
</comment>
<dbReference type="PANTHER" id="PTHR30509:SF9">
    <property type="entry name" value="MULTIDRUG RESISTANCE PROTEIN MDTO"/>
    <property type="match status" value="1"/>
</dbReference>
<evidence type="ECO:0000256" key="6">
    <source>
        <dbReference type="ARBA" id="ARBA00043993"/>
    </source>
</evidence>
<feature type="transmembrane region" description="Helical" evidence="7">
    <location>
        <begin position="75"/>
        <end position="94"/>
    </location>
</feature>
<evidence type="ECO:0000256" key="2">
    <source>
        <dbReference type="ARBA" id="ARBA00022475"/>
    </source>
</evidence>
<dbReference type="GO" id="GO:0005886">
    <property type="term" value="C:plasma membrane"/>
    <property type="evidence" value="ECO:0007669"/>
    <property type="project" value="UniProtKB-SubCell"/>
</dbReference>
<evidence type="ECO:0000313" key="10">
    <source>
        <dbReference type="Proteomes" id="UP001165136"/>
    </source>
</evidence>